<dbReference type="Proteomes" id="UP000828390">
    <property type="component" value="Unassembled WGS sequence"/>
</dbReference>
<proteinExistence type="predicted"/>
<protein>
    <submittedName>
        <fullName evidence="1">Uncharacterized protein</fullName>
    </submittedName>
</protein>
<accession>A0A9D4M7F9</accession>
<dbReference type="EMBL" id="JAIWYP010000002">
    <property type="protein sequence ID" value="KAH3872302.1"/>
    <property type="molecule type" value="Genomic_DNA"/>
</dbReference>
<reference evidence="1" key="2">
    <citation type="submission" date="2020-11" db="EMBL/GenBank/DDBJ databases">
        <authorList>
            <person name="McCartney M.A."/>
            <person name="Auch B."/>
            <person name="Kono T."/>
            <person name="Mallez S."/>
            <person name="Becker A."/>
            <person name="Gohl D.M."/>
            <person name="Silverstein K.A.T."/>
            <person name="Koren S."/>
            <person name="Bechman K.B."/>
            <person name="Herman A."/>
            <person name="Abrahante J.E."/>
            <person name="Garbe J."/>
        </authorList>
    </citation>
    <scope>NUCLEOTIDE SEQUENCE</scope>
    <source>
        <strain evidence="1">Duluth1</strain>
        <tissue evidence="1">Whole animal</tissue>
    </source>
</reference>
<gene>
    <name evidence="1" type="ORF">DPMN_035517</name>
</gene>
<name>A0A9D4M7F9_DREPO</name>
<sequence>MDMCLVCVADRRYDPQPSITVVSCHSIIGWRCGIRGSIKGGAVVSGDQSRLPSPSCSSAFS</sequence>
<dbReference type="AlphaFoldDB" id="A0A9D4M7F9"/>
<evidence type="ECO:0000313" key="1">
    <source>
        <dbReference type="EMBL" id="KAH3872302.1"/>
    </source>
</evidence>
<keyword evidence="2" id="KW-1185">Reference proteome</keyword>
<evidence type="ECO:0000313" key="2">
    <source>
        <dbReference type="Proteomes" id="UP000828390"/>
    </source>
</evidence>
<reference evidence="1" key="1">
    <citation type="journal article" date="2019" name="bioRxiv">
        <title>The Genome of the Zebra Mussel, Dreissena polymorpha: A Resource for Invasive Species Research.</title>
        <authorList>
            <person name="McCartney M.A."/>
            <person name="Auch B."/>
            <person name="Kono T."/>
            <person name="Mallez S."/>
            <person name="Zhang Y."/>
            <person name="Obille A."/>
            <person name="Becker A."/>
            <person name="Abrahante J.E."/>
            <person name="Garbe J."/>
            <person name="Badalamenti J.P."/>
            <person name="Herman A."/>
            <person name="Mangelson H."/>
            <person name="Liachko I."/>
            <person name="Sullivan S."/>
            <person name="Sone E.D."/>
            <person name="Koren S."/>
            <person name="Silverstein K.A.T."/>
            <person name="Beckman K.B."/>
            <person name="Gohl D.M."/>
        </authorList>
    </citation>
    <scope>NUCLEOTIDE SEQUENCE</scope>
    <source>
        <strain evidence="1">Duluth1</strain>
        <tissue evidence="1">Whole animal</tissue>
    </source>
</reference>
<comment type="caution">
    <text evidence="1">The sequence shown here is derived from an EMBL/GenBank/DDBJ whole genome shotgun (WGS) entry which is preliminary data.</text>
</comment>
<organism evidence="1 2">
    <name type="scientific">Dreissena polymorpha</name>
    <name type="common">Zebra mussel</name>
    <name type="synonym">Mytilus polymorpha</name>
    <dbReference type="NCBI Taxonomy" id="45954"/>
    <lineage>
        <taxon>Eukaryota</taxon>
        <taxon>Metazoa</taxon>
        <taxon>Spiralia</taxon>
        <taxon>Lophotrochozoa</taxon>
        <taxon>Mollusca</taxon>
        <taxon>Bivalvia</taxon>
        <taxon>Autobranchia</taxon>
        <taxon>Heteroconchia</taxon>
        <taxon>Euheterodonta</taxon>
        <taxon>Imparidentia</taxon>
        <taxon>Neoheterodontei</taxon>
        <taxon>Myida</taxon>
        <taxon>Dreissenoidea</taxon>
        <taxon>Dreissenidae</taxon>
        <taxon>Dreissena</taxon>
    </lineage>
</organism>